<keyword evidence="10" id="KW-1185">Reference proteome</keyword>
<comment type="similarity">
    <text evidence="2">Belongs to the ABC transporter superfamily.</text>
</comment>
<accession>A0ABV9GVU2</accession>
<dbReference type="PROSITE" id="PS00211">
    <property type="entry name" value="ABC_TRANSPORTER_1"/>
    <property type="match status" value="1"/>
</dbReference>
<dbReference type="Gene3D" id="3.40.50.300">
    <property type="entry name" value="P-loop containing nucleotide triphosphate hydrolases"/>
    <property type="match status" value="1"/>
</dbReference>
<dbReference type="RefSeq" id="WP_377725745.1">
    <property type="nucleotide sequence ID" value="NZ_JBHSEW010000006.1"/>
</dbReference>
<dbReference type="Proteomes" id="UP001595967">
    <property type="component" value="Unassembled WGS sequence"/>
</dbReference>
<dbReference type="Pfam" id="PF00005">
    <property type="entry name" value="ABC_tran"/>
    <property type="match status" value="1"/>
</dbReference>
<keyword evidence="5" id="KW-0547">Nucleotide-binding</keyword>
<dbReference type="InterPro" id="IPR017871">
    <property type="entry name" value="ABC_transporter-like_CS"/>
</dbReference>
<keyword evidence="7" id="KW-0472">Membrane</keyword>
<dbReference type="PANTHER" id="PTHR43297:SF2">
    <property type="entry name" value="DIPEPTIDE TRANSPORT ATP-BINDING PROTEIN DPPD"/>
    <property type="match status" value="1"/>
</dbReference>
<dbReference type="PROSITE" id="PS50893">
    <property type="entry name" value="ABC_TRANSPORTER_2"/>
    <property type="match status" value="1"/>
</dbReference>
<evidence type="ECO:0000256" key="5">
    <source>
        <dbReference type="ARBA" id="ARBA00022741"/>
    </source>
</evidence>
<dbReference type="CDD" id="cd03257">
    <property type="entry name" value="ABC_NikE_OppD_transporters"/>
    <property type="match status" value="1"/>
</dbReference>
<dbReference type="NCBIfam" id="TIGR01727">
    <property type="entry name" value="oligo_HPY"/>
    <property type="match status" value="1"/>
</dbReference>
<dbReference type="Pfam" id="PF08352">
    <property type="entry name" value="oligo_HPY"/>
    <property type="match status" value="1"/>
</dbReference>
<comment type="subcellular location">
    <subcellularLocation>
        <location evidence="1">Cell inner membrane</location>
        <topology evidence="1">Peripheral membrane protein</topology>
    </subcellularLocation>
</comment>
<dbReference type="InterPro" id="IPR003593">
    <property type="entry name" value="AAA+_ATPase"/>
</dbReference>
<dbReference type="EMBL" id="JBHSEW010000006">
    <property type="protein sequence ID" value="MFC4622298.1"/>
    <property type="molecule type" value="Genomic_DNA"/>
</dbReference>
<feature type="domain" description="ABC transporter" evidence="8">
    <location>
        <begin position="1"/>
        <end position="252"/>
    </location>
</feature>
<evidence type="ECO:0000256" key="7">
    <source>
        <dbReference type="ARBA" id="ARBA00023136"/>
    </source>
</evidence>
<sequence length="346" mass="37170">MALLDVARLNLLLPAPDGRRLHALRDIGFQLQRGSCLGVVGESGSGKSLLALSLLGLAPGGSLVSGHLRLDGQDILDQSEAAWQRLRGNRIAMVFQDPGSALNPVHPVGAQVAEPLRHHQGLSRRAALAQAADLLAQVGISPRRLHDYPHQFSGGQRQRITIAMALACAPDVLIADEPTTALDTTVQQHILDLLHRLVEERDMALLLISHDLGVIAQNADDILVMYGGQIVESGPTAALFQHMAHPYSRALLAARPRLGAPRQPSGRPYPLMTIPGQVPALAAWGSGCPFANRCSFAQAECQAQTPPRIAIPNLTAIPPHSSLQAHHVWCLRPEALQAGSTQRWQE</sequence>
<evidence type="ECO:0000313" key="10">
    <source>
        <dbReference type="Proteomes" id="UP001595967"/>
    </source>
</evidence>
<name>A0ABV9GVU2_9BURK</name>
<comment type="caution">
    <text evidence="9">The sequence shown here is derived from an EMBL/GenBank/DDBJ whole genome shotgun (WGS) entry which is preliminary data.</text>
</comment>
<evidence type="ECO:0000259" key="8">
    <source>
        <dbReference type="PROSITE" id="PS50893"/>
    </source>
</evidence>
<dbReference type="InterPro" id="IPR050388">
    <property type="entry name" value="ABC_Ni/Peptide_Import"/>
</dbReference>
<reference evidence="10" key="1">
    <citation type="journal article" date="2019" name="Int. J. Syst. Evol. Microbiol.">
        <title>The Global Catalogue of Microorganisms (GCM) 10K type strain sequencing project: providing services to taxonomists for standard genome sequencing and annotation.</title>
        <authorList>
            <consortium name="The Broad Institute Genomics Platform"/>
            <consortium name="The Broad Institute Genome Sequencing Center for Infectious Disease"/>
            <person name="Wu L."/>
            <person name="Ma J."/>
        </authorList>
    </citation>
    <scope>NUCLEOTIDE SEQUENCE [LARGE SCALE GENOMIC DNA]</scope>
    <source>
        <strain evidence="10">JCM 11650</strain>
    </source>
</reference>
<dbReference type="GO" id="GO:0005524">
    <property type="term" value="F:ATP binding"/>
    <property type="evidence" value="ECO:0007669"/>
    <property type="project" value="UniProtKB-KW"/>
</dbReference>
<evidence type="ECO:0000256" key="4">
    <source>
        <dbReference type="ARBA" id="ARBA00022475"/>
    </source>
</evidence>
<evidence type="ECO:0000256" key="2">
    <source>
        <dbReference type="ARBA" id="ARBA00005417"/>
    </source>
</evidence>
<dbReference type="SMART" id="SM00382">
    <property type="entry name" value="AAA"/>
    <property type="match status" value="1"/>
</dbReference>
<evidence type="ECO:0000256" key="1">
    <source>
        <dbReference type="ARBA" id="ARBA00004417"/>
    </source>
</evidence>
<protein>
    <submittedName>
        <fullName evidence="9">ABC transporter ATP-binding protein</fullName>
    </submittedName>
</protein>
<keyword evidence="3" id="KW-0813">Transport</keyword>
<organism evidence="9 10">
    <name type="scientific">Comamonas nitrativorans</name>
    <dbReference type="NCBI Taxonomy" id="108437"/>
    <lineage>
        <taxon>Bacteria</taxon>
        <taxon>Pseudomonadati</taxon>
        <taxon>Pseudomonadota</taxon>
        <taxon>Betaproteobacteria</taxon>
        <taxon>Burkholderiales</taxon>
        <taxon>Comamonadaceae</taxon>
        <taxon>Comamonas</taxon>
    </lineage>
</organism>
<dbReference type="PANTHER" id="PTHR43297">
    <property type="entry name" value="OLIGOPEPTIDE TRANSPORT ATP-BINDING PROTEIN APPD"/>
    <property type="match status" value="1"/>
</dbReference>
<proteinExistence type="inferred from homology"/>
<keyword evidence="6 9" id="KW-0067">ATP-binding</keyword>
<evidence type="ECO:0000256" key="6">
    <source>
        <dbReference type="ARBA" id="ARBA00022840"/>
    </source>
</evidence>
<dbReference type="SUPFAM" id="SSF52540">
    <property type="entry name" value="P-loop containing nucleoside triphosphate hydrolases"/>
    <property type="match status" value="1"/>
</dbReference>
<evidence type="ECO:0000313" key="9">
    <source>
        <dbReference type="EMBL" id="MFC4622298.1"/>
    </source>
</evidence>
<gene>
    <name evidence="9" type="ORF">ACFO3A_08720</name>
</gene>
<evidence type="ECO:0000256" key="3">
    <source>
        <dbReference type="ARBA" id="ARBA00022448"/>
    </source>
</evidence>
<dbReference type="InterPro" id="IPR013563">
    <property type="entry name" value="Oligopep_ABC_C"/>
</dbReference>
<dbReference type="InterPro" id="IPR027417">
    <property type="entry name" value="P-loop_NTPase"/>
</dbReference>
<keyword evidence="4" id="KW-1003">Cell membrane</keyword>
<dbReference type="InterPro" id="IPR003439">
    <property type="entry name" value="ABC_transporter-like_ATP-bd"/>
</dbReference>